<dbReference type="OrthoDB" id="2747330at2759"/>
<keyword evidence="2" id="KW-0378">Hydrolase</keyword>
<dbReference type="InterPro" id="IPR021109">
    <property type="entry name" value="Peptidase_aspartic_dom_sf"/>
</dbReference>
<evidence type="ECO:0000313" key="4">
    <source>
        <dbReference type="EMBL" id="TVT97727.1"/>
    </source>
</evidence>
<dbReference type="Gene3D" id="2.40.70.10">
    <property type="entry name" value="Acid Proteases"/>
    <property type="match status" value="1"/>
</dbReference>
<feature type="non-terminal residue" evidence="4">
    <location>
        <position position="1"/>
    </location>
</feature>
<evidence type="ECO:0000256" key="2">
    <source>
        <dbReference type="ARBA" id="ARBA00022801"/>
    </source>
</evidence>
<dbReference type="SUPFAM" id="SSF50630">
    <property type="entry name" value="Acid proteases"/>
    <property type="match status" value="1"/>
</dbReference>
<comment type="caution">
    <text evidence="4">The sequence shown here is derived from an EMBL/GenBank/DDBJ whole genome shotgun (WGS) entry which is preliminary data.</text>
</comment>
<sequence length="151" mass="16792">MKRLNVPVESLVLNKDGSGGTVTDSGSTLSYFVKPAFEELKKAVIETVKLPVANHTVKEYQLCFTLPHGTPMEKIEVPPLRLHLEGGAEMVVPRENYFQEPSPGTMCLAVGLSPIMFFPNMISNVMQQNMHVLFDVRNSKLLFAPTQCDKL</sequence>
<dbReference type="GO" id="GO:0006508">
    <property type="term" value="P:proteolysis"/>
    <property type="evidence" value="ECO:0007669"/>
    <property type="project" value="UniProtKB-KW"/>
</dbReference>
<proteinExistence type="predicted"/>
<dbReference type="Proteomes" id="UP000324897">
    <property type="component" value="Unassembled WGS sequence"/>
</dbReference>
<dbReference type="Pfam" id="PF14541">
    <property type="entry name" value="TAXi_C"/>
    <property type="match status" value="1"/>
</dbReference>
<accession>A0A5J9SEN6</accession>
<dbReference type="InterPro" id="IPR032799">
    <property type="entry name" value="TAXi_C"/>
</dbReference>
<gene>
    <name evidence="4" type="ORF">EJB05_57014</name>
</gene>
<dbReference type="GO" id="GO:0005576">
    <property type="term" value="C:extracellular region"/>
    <property type="evidence" value="ECO:0007669"/>
    <property type="project" value="TreeGrafter"/>
</dbReference>
<dbReference type="AlphaFoldDB" id="A0A5J9SEN6"/>
<dbReference type="GO" id="GO:0008233">
    <property type="term" value="F:peptidase activity"/>
    <property type="evidence" value="ECO:0007669"/>
    <property type="project" value="UniProtKB-KW"/>
</dbReference>
<name>A0A5J9SEN6_9POAL</name>
<dbReference type="PROSITE" id="PS51767">
    <property type="entry name" value="PEPTIDASE_A1"/>
    <property type="match status" value="1"/>
</dbReference>
<dbReference type="Gramene" id="TVT97727">
    <property type="protein sequence ID" value="TVT97727"/>
    <property type="gene ID" value="EJB05_57014"/>
</dbReference>
<evidence type="ECO:0000256" key="1">
    <source>
        <dbReference type="ARBA" id="ARBA00022670"/>
    </source>
</evidence>
<dbReference type="PANTHER" id="PTHR47967">
    <property type="entry name" value="OS07G0603500 PROTEIN-RELATED"/>
    <property type="match status" value="1"/>
</dbReference>
<evidence type="ECO:0000313" key="5">
    <source>
        <dbReference type="Proteomes" id="UP000324897"/>
    </source>
</evidence>
<dbReference type="InterPro" id="IPR051708">
    <property type="entry name" value="Plant_Aspart_Prot_A1"/>
</dbReference>
<reference evidence="4 5" key="1">
    <citation type="journal article" date="2019" name="Sci. Rep.">
        <title>A high-quality genome of Eragrostis curvula grass provides insights into Poaceae evolution and supports new strategies to enhance forage quality.</title>
        <authorList>
            <person name="Carballo J."/>
            <person name="Santos B.A.C.M."/>
            <person name="Zappacosta D."/>
            <person name="Garbus I."/>
            <person name="Selva J.P."/>
            <person name="Gallo C.A."/>
            <person name="Diaz A."/>
            <person name="Albertini E."/>
            <person name="Caccamo M."/>
            <person name="Echenique V."/>
        </authorList>
    </citation>
    <scope>NUCLEOTIDE SEQUENCE [LARGE SCALE GENOMIC DNA]</scope>
    <source>
        <strain evidence="5">cv. Victoria</strain>
        <tissue evidence="4">Leaf</tissue>
    </source>
</reference>
<feature type="domain" description="Peptidase A1" evidence="3">
    <location>
        <begin position="1"/>
        <end position="144"/>
    </location>
</feature>
<dbReference type="EMBL" id="RWGY01000953">
    <property type="protein sequence ID" value="TVT97727.1"/>
    <property type="molecule type" value="Genomic_DNA"/>
</dbReference>
<organism evidence="4 5">
    <name type="scientific">Eragrostis curvula</name>
    <name type="common">weeping love grass</name>
    <dbReference type="NCBI Taxonomy" id="38414"/>
    <lineage>
        <taxon>Eukaryota</taxon>
        <taxon>Viridiplantae</taxon>
        <taxon>Streptophyta</taxon>
        <taxon>Embryophyta</taxon>
        <taxon>Tracheophyta</taxon>
        <taxon>Spermatophyta</taxon>
        <taxon>Magnoliopsida</taxon>
        <taxon>Liliopsida</taxon>
        <taxon>Poales</taxon>
        <taxon>Poaceae</taxon>
        <taxon>PACMAD clade</taxon>
        <taxon>Chloridoideae</taxon>
        <taxon>Eragrostideae</taxon>
        <taxon>Eragrostidinae</taxon>
        <taxon>Eragrostis</taxon>
    </lineage>
</organism>
<evidence type="ECO:0000259" key="3">
    <source>
        <dbReference type="PROSITE" id="PS51767"/>
    </source>
</evidence>
<dbReference type="InterPro" id="IPR033121">
    <property type="entry name" value="PEPTIDASE_A1"/>
</dbReference>
<dbReference type="PANTHER" id="PTHR47967:SF48">
    <property type="entry name" value="OS08G0469100 PROTEIN"/>
    <property type="match status" value="1"/>
</dbReference>
<keyword evidence="5" id="KW-1185">Reference proteome</keyword>
<keyword evidence="1" id="KW-0645">Protease</keyword>
<protein>
    <recommendedName>
        <fullName evidence="3">Peptidase A1 domain-containing protein</fullName>
    </recommendedName>
</protein>